<feature type="compositionally biased region" description="Polar residues" evidence="3">
    <location>
        <begin position="301"/>
        <end position="310"/>
    </location>
</feature>
<keyword evidence="1 2" id="KW-0694">RNA-binding</keyword>
<feature type="region of interest" description="Disordered" evidence="3">
    <location>
        <begin position="284"/>
        <end position="318"/>
    </location>
</feature>
<reference evidence="5 6" key="1">
    <citation type="journal article" date="2022" name="Nat. Plants">
        <title>Genomes of leafy and leafless Platanthera orchids illuminate the evolution of mycoheterotrophy.</title>
        <authorList>
            <person name="Li M.H."/>
            <person name="Liu K.W."/>
            <person name="Li Z."/>
            <person name="Lu H.C."/>
            <person name="Ye Q.L."/>
            <person name="Zhang D."/>
            <person name="Wang J.Y."/>
            <person name="Li Y.F."/>
            <person name="Zhong Z.M."/>
            <person name="Liu X."/>
            <person name="Yu X."/>
            <person name="Liu D.K."/>
            <person name="Tu X.D."/>
            <person name="Liu B."/>
            <person name="Hao Y."/>
            <person name="Liao X.Y."/>
            <person name="Jiang Y.T."/>
            <person name="Sun W.H."/>
            <person name="Chen J."/>
            <person name="Chen Y.Q."/>
            <person name="Ai Y."/>
            <person name="Zhai J.W."/>
            <person name="Wu S.S."/>
            <person name="Zhou Z."/>
            <person name="Hsiao Y.Y."/>
            <person name="Wu W.L."/>
            <person name="Chen Y.Y."/>
            <person name="Lin Y.F."/>
            <person name="Hsu J.L."/>
            <person name="Li C.Y."/>
            <person name="Wang Z.W."/>
            <person name="Zhao X."/>
            <person name="Zhong W.Y."/>
            <person name="Ma X.K."/>
            <person name="Ma L."/>
            <person name="Huang J."/>
            <person name="Chen G.Z."/>
            <person name="Huang M.Z."/>
            <person name="Huang L."/>
            <person name="Peng D.H."/>
            <person name="Luo Y.B."/>
            <person name="Zou S.Q."/>
            <person name="Chen S.P."/>
            <person name="Lan S."/>
            <person name="Tsai W.C."/>
            <person name="Van de Peer Y."/>
            <person name="Liu Z.J."/>
        </authorList>
    </citation>
    <scope>NUCLEOTIDE SEQUENCE [LARGE SCALE GENOMIC DNA]</scope>
    <source>
        <strain evidence="5">Lor287</strain>
    </source>
</reference>
<sequence>MPPTQKKIVRTIRRAKAPNPTVSLPVAAYPKTPTSEPSPAAFAADAAATRDPAIEDTREPLPTALDASVAAFSISKEASSMEPLATETLAAETTLAKPLAKPGTKIIKRVKKIVRKKVVPAALAAINVPNGEDLHPNTSIEPQTAEALSLDPAGKTFSEPQARHGQKTIIHVREISATESPPAADATGPYAEVAHSKASLEPESTISEAANASIATLTTSELELKAAPSTEHISVERAGLESSDTTTTAKPGAKSRPRIIKIVRKVVRKKAVPEPLPIIDATPTIEDVGEPEPEPEKETVATASSISSLPASELASEKAPSIKTLATEVVAVEPTEAGLKAIKRVRKVVRKKIVKKLVPKGSVGTKKVDAIPKQEDTENTAKFHKVSYPSPIQDNSIRPEAAVSLPETNDKDPKLNGIQQSKLARSGLKSQMEEAEKLVSVESDNSMKSKKCRDQVKAKGNILDGRKSSDRAEVSEFKEDDLEGSSERMKRRKTEIFVGGLDRSAKEEDLKRVFGKVGEILEVRIMMDGQTGKNKGYAFMRYADPSQAKRAVAELTRVEICGKTCGAAAVQSDAIFIGNIDKKWRDEDVIKLLKEAGVENIDTVKVVMDSNNTDSNRGYAFLELETNADAQRAYKKLQKKDFFGKGRNIKVSWADSFTISDEEEMKKVKSVYAEGVPDSWDEVRLMDSFKKFGEIERIVLSRNIKSAKRTDFAFINYKTRDAALSCIRTFRNDELSDNGSKINLTVALAKRVQKVKQNKGQNSTNNYVLKEKYNPVQGLVSQDNAPAVPDAKRTFSSLGDDTLYSDLRGYTRARLDSSFGLPGSSYGMMSHGFAGSSLPHYQHRPLHDAYSTGSFYGSSGHTEQIIREGAPPYASGLYPRFRSNVRDGNEFPWRL</sequence>
<proteinExistence type="predicted"/>
<dbReference type="PROSITE" id="PS50102">
    <property type="entry name" value="RRM"/>
    <property type="match status" value="3"/>
</dbReference>
<dbReference type="Proteomes" id="UP001418222">
    <property type="component" value="Unassembled WGS sequence"/>
</dbReference>
<evidence type="ECO:0000313" key="5">
    <source>
        <dbReference type="EMBL" id="KAK8956669.1"/>
    </source>
</evidence>
<dbReference type="AlphaFoldDB" id="A0AAP0GF61"/>
<evidence type="ECO:0000256" key="3">
    <source>
        <dbReference type="SAM" id="MobiDB-lite"/>
    </source>
</evidence>
<evidence type="ECO:0000256" key="1">
    <source>
        <dbReference type="ARBA" id="ARBA00022884"/>
    </source>
</evidence>
<dbReference type="CDD" id="cd00590">
    <property type="entry name" value="RRM_SF"/>
    <property type="match status" value="3"/>
</dbReference>
<dbReference type="InterPro" id="IPR035979">
    <property type="entry name" value="RBD_domain_sf"/>
</dbReference>
<dbReference type="InterPro" id="IPR000504">
    <property type="entry name" value="RRM_dom"/>
</dbReference>
<feature type="domain" description="RRM" evidence="4">
    <location>
        <begin position="494"/>
        <end position="572"/>
    </location>
</feature>
<evidence type="ECO:0000256" key="2">
    <source>
        <dbReference type="PROSITE-ProRule" id="PRU00176"/>
    </source>
</evidence>
<dbReference type="PANTHER" id="PTHR21245">
    <property type="entry name" value="HETEROGENEOUS NUCLEAR RIBONUCLEOPROTEIN"/>
    <property type="match status" value="1"/>
</dbReference>
<evidence type="ECO:0000259" key="4">
    <source>
        <dbReference type="PROSITE" id="PS50102"/>
    </source>
</evidence>
<feature type="region of interest" description="Disordered" evidence="3">
    <location>
        <begin position="23"/>
        <end position="50"/>
    </location>
</feature>
<dbReference type="EMBL" id="JBBWWQ010000001">
    <property type="protein sequence ID" value="KAK8956669.1"/>
    <property type="molecule type" value="Genomic_DNA"/>
</dbReference>
<dbReference type="Pfam" id="PF00076">
    <property type="entry name" value="RRM_1"/>
    <property type="match status" value="3"/>
</dbReference>
<comment type="caution">
    <text evidence="5">The sequence shown here is derived from an EMBL/GenBank/DDBJ whole genome shotgun (WGS) entry which is preliminary data.</text>
</comment>
<accession>A0AAP0GF61</accession>
<feature type="domain" description="RRM" evidence="4">
    <location>
        <begin position="669"/>
        <end position="749"/>
    </location>
</feature>
<dbReference type="InterPro" id="IPR012677">
    <property type="entry name" value="Nucleotide-bd_a/b_plait_sf"/>
</dbReference>
<organism evidence="5 6">
    <name type="scientific">Platanthera zijinensis</name>
    <dbReference type="NCBI Taxonomy" id="2320716"/>
    <lineage>
        <taxon>Eukaryota</taxon>
        <taxon>Viridiplantae</taxon>
        <taxon>Streptophyta</taxon>
        <taxon>Embryophyta</taxon>
        <taxon>Tracheophyta</taxon>
        <taxon>Spermatophyta</taxon>
        <taxon>Magnoliopsida</taxon>
        <taxon>Liliopsida</taxon>
        <taxon>Asparagales</taxon>
        <taxon>Orchidaceae</taxon>
        <taxon>Orchidoideae</taxon>
        <taxon>Orchideae</taxon>
        <taxon>Orchidinae</taxon>
        <taxon>Platanthera</taxon>
    </lineage>
</organism>
<keyword evidence="6" id="KW-1185">Reference proteome</keyword>
<name>A0AAP0GF61_9ASPA</name>
<protein>
    <submittedName>
        <fullName evidence="5">Polyadenylate-binding protein 5</fullName>
    </submittedName>
</protein>
<dbReference type="SMART" id="SM00360">
    <property type="entry name" value="RRM"/>
    <property type="match status" value="3"/>
</dbReference>
<dbReference type="Gene3D" id="3.30.70.330">
    <property type="match status" value="3"/>
</dbReference>
<evidence type="ECO:0000313" key="6">
    <source>
        <dbReference type="Proteomes" id="UP001418222"/>
    </source>
</evidence>
<dbReference type="GO" id="GO:0003723">
    <property type="term" value="F:RNA binding"/>
    <property type="evidence" value="ECO:0007669"/>
    <property type="project" value="UniProtKB-UniRule"/>
</dbReference>
<gene>
    <name evidence="5" type="primary">PAB5</name>
    <name evidence="5" type="ORF">KSP39_PZI000532</name>
</gene>
<feature type="domain" description="RRM" evidence="4">
    <location>
        <begin position="573"/>
        <end position="656"/>
    </location>
</feature>
<dbReference type="SUPFAM" id="SSF54928">
    <property type="entry name" value="RNA-binding domain, RBD"/>
    <property type="match status" value="2"/>
</dbReference>